<evidence type="ECO:0000313" key="2">
    <source>
        <dbReference type="EMBL" id="TFY71512.1"/>
    </source>
</evidence>
<gene>
    <name evidence="2" type="ORF">EVG20_g1503</name>
</gene>
<organism evidence="2 3">
    <name type="scientific">Dentipellis fragilis</name>
    <dbReference type="NCBI Taxonomy" id="205917"/>
    <lineage>
        <taxon>Eukaryota</taxon>
        <taxon>Fungi</taxon>
        <taxon>Dikarya</taxon>
        <taxon>Basidiomycota</taxon>
        <taxon>Agaricomycotina</taxon>
        <taxon>Agaricomycetes</taxon>
        <taxon>Russulales</taxon>
        <taxon>Hericiaceae</taxon>
        <taxon>Dentipellis</taxon>
    </lineage>
</organism>
<name>A0A4Y9ZAE9_9AGAM</name>
<keyword evidence="3" id="KW-1185">Reference proteome</keyword>
<evidence type="ECO:0000313" key="3">
    <source>
        <dbReference type="Proteomes" id="UP000298327"/>
    </source>
</evidence>
<proteinExistence type="predicted"/>
<dbReference type="Proteomes" id="UP000298327">
    <property type="component" value="Unassembled WGS sequence"/>
</dbReference>
<evidence type="ECO:0008006" key="4">
    <source>
        <dbReference type="Google" id="ProtNLM"/>
    </source>
</evidence>
<protein>
    <recommendedName>
        <fullName evidence="4">Apple domain-containing protein</fullName>
    </recommendedName>
</protein>
<comment type="caution">
    <text evidence="2">The sequence shown here is derived from an EMBL/GenBank/DDBJ whole genome shotgun (WGS) entry which is preliminary data.</text>
</comment>
<keyword evidence="1" id="KW-0732">Signal</keyword>
<feature type="signal peptide" evidence="1">
    <location>
        <begin position="1"/>
        <end position="23"/>
    </location>
</feature>
<reference evidence="2 3" key="1">
    <citation type="submission" date="2019-02" db="EMBL/GenBank/DDBJ databases">
        <title>Genome sequencing of the rare red list fungi Dentipellis fragilis.</title>
        <authorList>
            <person name="Buettner E."/>
            <person name="Kellner H."/>
        </authorList>
    </citation>
    <scope>NUCLEOTIDE SEQUENCE [LARGE SCALE GENOMIC DNA]</scope>
    <source>
        <strain evidence="2 3">DSM 105465</strain>
    </source>
</reference>
<dbReference type="AlphaFoldDB" id="A0A4Y9ZAE9"/>
<evidence type="ECO:0000256" key="1">
    <source>
        <dbReference type="SAM" id="SignalP"/>
    </source>
</evidence>
<feature type="chain" id="PRO_5021455896" description="Apple domain-containing protein" evidence="1">
    <location>
        <begin position="24"/>
        <end position="191"/>
    </location>
</feature>
<sequence>MRCWLRIGLWLAVFSTAAHQVRSYSTTQNPPFHHDVPMGTIPRRSHEATWTTAASIRSARRPEESHTDILVASHIVAGTISLSSSSAAPTAAEDQAVSENAGKGSAFALHLQISQCTRTCDEHRQDACKDVLLRLKHGQCKLLMAMVGSMENYIVEHEMTTRSLFLRKYQIKLNFPYVAVYSYIENYSAQD</sequence>
<accession>A0A4Y9ZAE9</accession>
<dbReference type="EMBL" id="SEOQ01000048">
    <property type="protein sequence ID" value="TFY71512.1"/>
    <property type="molecule type" value="Genomic_DNA"/>
</dbReference>